<evidence type="ECO:0000313" key="3">
    <source>
        <dbReference type="EMBL" id="CAE0584103.1"/>
    </source>
</evidence>
<feature type="transmembrane region" description="Helical" evidence="2">
    <location>
        <begin position="229"/>
        <end position="246"/>
    </location>
</feature>
<feature type="transmembrane region" description="Helical" evidence="2">
    <location>
        <begin position="161"/>
        <end position="185"/>
    </location>
</feature>
<dbReference type="GO" id="GO:0016020">
    <property type="term" value="C:membrane"/>
    <property type="evidence" value="ECO:0007669"/>
    <property type="project" value="TreeGrafter"/>
</dbReference>
<protein>
    <recommendedName>
        <fullName evidence="4">Protein rolling stone-like</fullName>
    </recommendedName>
</protein>
<evidence type="ECO:0000256" key="2">
    <source>
        <dbReference type="SAM" id="Phobius"/>
    </source>
</evidence>
<keyword evidence="2" id="KW-0812">Transmembrane</keyword>
<organism evidence="3">
    <name type="scientific">Emiliania huxleyi</name>
    <name type="common">Coccolithophore</name>
    <name type="synonym">Pontosphaera huxleyi</name>
    <dbReference type="NCBI Taxonomy" id="2903"/>
    <lineage>
        <taxon>Eukaryota</taxon>
        <taxon>Haptista</taxon>
        <taxon>Haptophyta</taxon>
        <taxon>Prymnesiophyceae</taxon>
        <taxon>Isochrysidales</taxon>
        <taxon>Noelaerhabdaceae</taxon>
        <taxon>Emiliania</taxon>
    </lineage>
</organism>
<name>A0A7S3TIS9_EMIHU</name>
<dbReference type="InterPro" id="IPR049352">
    <property type="entry name" value="Rost"/>
</dbReference>
<dbReference type="Pfam" id="PF21534">
    <property type="entry name" value="Rost"/>
    <property type="match status" value="1"/>
</dbReference>
<feature type="region of interest" description="Disordered" evidence="1">
    <location>
        <begin position="305"/>
        <end position="324"/>
    </location>
</feature>
<feature type="transmembrane region" description="Helical" evidence="2">
    <location>
        <begin position="127"/>
        <end position="149"/>
    </location>
</feature>
<accession>A0A7S3TIS9</accession>
<sequence length="324" mass="35661">MTKNCCRRFLAPCAACCHPLAQQCRLGPSAALDFELDGQPWKSSFGKPSGLSARLLCGSTAAFVLLRVGLFFFWLGVMIWSMVDWVNTSAWVPIDRDDSSPECADGVAGCEQVYYGYGYWFTQLTHWTLLFELVYLGFAAVTTALANYSSLPDGTGDETPWFVSVTWAMQPAALVASCLVFVLYWALLYSPGDEVHAISVVTHGVNFAVMLLDFLICRQPLYLAHITMPLAYSLSYLVFSAIYYAAGGTYHRDRTSRYIYDVLDWSSPSGPSTLSALIVLLVVPFLYLIFIVLYAWRLKCSRSAGVGPAKQTAPDSADVGNSLA</sequence>
<evidence type="ECO:0000256" key="1">
    <source>
        <dbReference type="SAM" id="MobiDB-lite"/>
    </source>
</evidence>
<feature type="transmembrane region" description="Helical" evidence="2">
    <location>
        <begin position="197"/>
        <end position="217"/>
    </location>
</feature>
<reference evidence="3" key="1">
    <citation type="submission" date="2021-01" db="EMBL/GenBank/DDBJ databases">
        <authorList>
            <person name="Corre E."/>
            <person name="Pelletier E."/>
            <person name="Niang G."/>
            <person name="Scheremetjew M."/>
            <person name="Finn R."/>
            <person name="Kale V."/>
            <person name="Holt S."/>
            <person name="Cochrane G."/>
            <person name="Meng A."/>
            <person name="Brown T."/>
            <person name="Cohen L."/>
        </authorList>
    </citation>
    <scope>NUCLEOTIDE SEQUENCE</scope>
    <source>
        <strain evidence="3">379</strain>
    </source>
</reference>
<feature type="transmembrane region" description="Helical" evidence="2">
    <location>
        <begin position="274"/>
        <end position="296"/>
    </location>
</feature>
<proteinExistence type="predicted"/>
<dbReference type="PANTHER" id="PTHR12242">
    <property type="entry name" value="OS02G0130600 PROTEIN-RELATED"/>
    <property type="match status" value="1"/>
</dbReference>
<evidence type="ECO:0008006" key="4">
    <source>
        <dbReference type="Google" id="ProtNLM"/>
    </source>
</evidence>
<dbReference type="EMBL" id="HBIR01049091">
    <property type="protein sequence ID" value="CAE0584103.1"/>
    <property type="molecule type" value="Transcribed_RNA"/>
</dbReference>
<gene>
    <name evidence="3" type="ORF">EHUX00137_LOCUS38347</name>
</gene>
<keyword evidence="2" id="KW-1133">Transmembrane helix</keyword>
<feature type="transmembrane region" description="Helical" evidence="2">
    <location>
        <begin position="55"/>
        <end position="83"/>
    </location>
</feature>
<dbReference type="PANTHER" id="PTHR12242:SF1">
    <property type="entry name" value="MYND-TYPE DOMAIN-CONTAINING PROTEIN"/>
    <property type="match status" value="1"/>
</dbReference>
<dbReference type="AlphaFoldDB" id="A0A7S3TIS9"/>
<keyword evidence="2" id="KW-0472">Membrane</keyword>